<reference evidence="1" key="1">
    <citation type="submission" date="2020-03" db="EMBL/GenBank/DDBJ databases">
        <title>The deep terrestrial virosphere.</title>
        <authorList>
            <person name="Holmfeldt K."/>
            <person name="Nilsson E."/>
            <person name="Simone D."/>
            <person name="Lopez-Fernandez M."/>
            <person name="Wu X."/>
            <person name="de Brujin I."/>
            <person name="Lundin D."/>
            <person name="Andersson A."/>
            <person name="Bertilsson S."/>
            <person name="Dopson M."/>
        </authorList>
    </citation>
    <scope>NUCLEOTIDE SEQUENCE</scope>
    <source>
        <strain evidence="2">MM415A01194</strain>
        <strain evidence="1">MM415B00742</strain>
    </source>
</reference>
<protein>
    <submittedName>
        <fullName evidence="1">Uncharacterized protein</fullName>
    </submittedName>
</protein>
<proteinExistence type="predicted"/>
<evidence type="ECO:0000313" key="1">
    <source>
        <dbReference type="EMBL" id="QJA62673.1"/>
    </source>
</evidence>
<evidence type="ECO:0000313" key="2">
    <source>
        <dbReference type="EMBL" id="QJA77895.1"/>
    </source>
</evidence>
<sequence>MTCHYCGSEKNSCDCAIRHTSFEGLEEISKITMREAAYSELLMPKINEMIGKVNLLIRLKKEDIASG</sequence>
<dbReference type="AlphaFoldDB" id="A0A6M3IYP1"/>
<name>A0A6M3IYP1_9ZZZZ</name>
<dbReference type="EMBL" id="MT142308">
    <property type="protein sequence ID" value="QJA77895.1"/>
    <property type="molecule type" value="Genomic_DNA"/>
</dbReference>
<dbReference type="EMBL" id="MT141478">
    <property type="protein sequence ID" value="QJA62673.1"/>
    <property type="molecule type" value="Genomic_DNA"/>
</dbReference>
<organism evidence="1">
    <name type="scientific">viral metagenome</name>
    <dbReference type="NCBI Taxonomy" id="1070528"/>
    <lineage>
        <taxon>unclassified sequences</taxon>
        <taxon>metagenomes</taxon>
        <taxon>organismal metagenomes</taxon>
    </lineage>
</organism>
<gene>
    <name evidence="2" type="ORF">MM415A01194_0014</name>
    <name evidence="1" type="ORF">MM415B00742_0013</name>
</gene>
<accession>A0A6M3IYP1</accession>